<name>A0A316A951_9ACTN</name>
<evidence type="ECO:0008006" key="5">
    <source>
        <dbReference type="Google" id="ProtNLM"/>
    </source>
</evidence>
<keyword evidence="2" id="KW-0812">Transmembrane</keyword>
<accession>A0A316A951</accession>
<evidence type="ECO:0000256" key="2">
    <source>
        <dbReference type="SAM" id="Phobius"/>
    </source>
</evidence>
<sequence>MSDQAFTMVTLVLAGVVVLGGLAWWLSARAARLDRMHVRVESTRAALDAALLRRAAATEALVASGALDPASALLLASAAAEATAPLEEVEREVVESDLSRALRAVLTPGAVQVLHDRRDVVVEGLLADLATACERVVLARRFANDAVVAARRTRGRRVERWAHLAGRAPLPRTFDVDDEPPALAPRGAAGAVAESGAQPPAPRDRLAG</sequence>
<dbReference type="EMBL" id="QGDQ01000012">
    <property type="protein sequence ID" value="PWJ53520.1"/>
    <property type="molecule type" value="Genomic_DNA"/>
</dbReference>
<dbReference type="Proteomes" id="UP000245469">
    <property type="component" value="Unassembled WGS sequence"/>
</dbReference>
<dbReference type="AlphaFoldDB" id="A0A316A951"/>
<gene>
    <name evidence="3" type="ORF">BXY45_11294</name>
</gene>
<reference evidence="3 4" key="1">
    <citation type="submission" date="2018-03" db="EMBL/GenBank/DDBJ databases">
        <title>Genomic Encyclopedia of Archaeal and Bacterial Type Strains, Phase II (KMG-II): from individual species to whole genera.</title>
        <authorList>
            <person name="Goeker M."/>
        </authorList>
    </citation>
    <scope>NUCLEOTIDE SEQUENCE [LARGE SCALE GENOMIC DNA]</scope>
    <source>
        <strain evidence="3 4">DSM 44889</strain>
    </source>
</reference>
<keyword evidence="4" id="KW-1185">Reference proteome</keyword>
<evidence type="ECO:0000313" key="3">
    <source>
        <dbReference type="EMBL" id="PWJ53520.1"/>
    </source>
</evidence>
<proteinExistence type="predicted"/>
<feature type="region of interest" description="Disordered" evidence="1">
    <location>
        <begin position="171"/>
        <end position="208"/>
    </location>
</feature>
<feature type="transmembrane region" description="Helical" evidence="2">
    <location>
        <begin position="6"/>
        <end position="26"/>
    </location>
</feature>
<evidence type="ECO:0000256" key="1">
    <source>
        <dbReference type="SAM" id="MobiDB-lite"/>
    </source>
</evidence>
<comment type="caution">
    <text evidence="3">The sequence shown here is derived from an EMBL/GenBank/DDBJ whole genome shotgun (WGS) entry which is preliminary data.</text>
</comment>
<keyword evidence="2" id="KW-0472">Membrane</keyword>
<protein>
    <recommendedName>
        <fullName evidence="5">LemA protein</fullName>
    </recommendedName>
</protein>
<evidence type="ECO:0000313" key="4">
    <source>
        <dbReference type="Proteomes" id="UP000245469"/>
    </source>
</evidence>
<feature type="compositionally biased region" description="Low complexity" evidence="1">
    <location>
        <begin position="184"/>
        <end position="193"/>
    </location>
</feature>
<organism evidence="3 4">
    <name type="scientific">Quadrisphaera granulorum</name>
    <dbReference type="NCBI Taxonomy" id="317664"/>
    <lineage>
        <taxon>Bacteria</taxon>
        <taxon>Bacillati</taxon>
        <taxon>Actinomycetota</taxon>
        <taxon>Actinomycetes</taxon>
        <taxon>Kineosporiales</taxon>
        <taxon>Kineosporiaceae</taxon>
        <taxon>Quadrisphaera</taxon>
    </lineage>
</organism>
<keyword evidence="2" id="KW-1133">Transmembrane helix</keyword>